<dbReference type="OrthoDB" id="9811804at2"/>
<dbReference type="CDD" id="cd03692">
    <property type="entry name" value="mtIF2_IVc"/>
    <property type="match status" value="1"/>
</dbReference>
<dbReference type="PROSITE" id="PS01176">
    <property type="entry name" value="IF2"/>
    <property type="match status" value="1"/>
</dbReference>
<dbReference type="Pfam" id="PF00009">
    <property type="entry name" value="GTP_EFTU"/>
    <property type="match status" value="1"/>
</dbReference>
<feature type="compositionally biased region" description="Low complexity" evidence="12">
    <location>
        <begin position="157"/>
        <end position="173"/>
    </location>
</feature>
<dbReference type="Pfam" id="PF11987">
    <property type="entry name" value="IF-2"/>
    <property type="match status" value="1"/>
</dbReference>
<feature type="domain" description="Tr-type G" evidence="13">
    <location>
        <begin position="403"/>
        <end position="570"/>
    </location>
</feature>
<name>A0A316FK38_9GAMM</name>
<dbReference type="InterPro" id="IPR027417">
    <property type="entry name" value="P-loop_NTPase"/>
</dbReference>
<feature type="binding site" evidence="9">
    <location>
        <begin position="512"/>
        <end position="515"/>
    </location>
    <ligand>
        <name>GTP</name>
        <dbReference type="ChEBI" id="CHEBI:37565"/>
    </ligand>
</feature>
<dbReference type="SUPFAM" id="SSF52540">
    <property type="entry name" value="P-loop containing nucleoside triphosphate hydrolases"/>
    <property type="match status" value="1"/>
</dbReference>
<feature type="region of interest" description="G-domain" evidence="9">
    <location>
        <begin position="406"/>
        <end position="554"/>
    </location>
</feature>
<evidence type="ECO:0000256" key="8">
    <source>
        <dbReference type="ARBA" id="ARBA00023134"/>
    </source>
</evidence>
<dbReference type="InterPro" id="IPR006847">
    <property type="entry name" value="IF2_N"/>
</dbReference>
<feature type="compositionally biased region" description="Basic residues" evidence="12">
    <location>
        <begin position="65"/>
        <end position="74"/>
    </location>
</feature>
<evidence type="ECO:0000259" key="13">
    <source>
        <dbReference type="PROSITE" id="PS51722"/>
    </source>
</evidence>
<dbReference type="FunFam" id="2.40.30.10:FF:000007">
    <property type="entry name" value="Translation initiation factor IF-2"/>
    <property type="match status" value="1"/>
</dbReference>
<feature type="binding site" evidence="9">
    <location>
        <begin position="458"/>
        <end position="462"/>
    </location>
    <ligand>
        <name>GTP</name>
        <dbReference type="ChEBI" id="CHEBI:37565"/>
    </ligand>
</feature>
<dbReference type="CDD" id="cd03702">
    <property type="entry name" value="IF2_mtIF2_II"/>
    <property type="match status" value="1"/>
</dbReference>
<evidence type="ECO:0000256" key="9">
    <source>
        <dbReference type="HAMAP-Rule" id="MF_00100"/>
    </source>
</evidence>
<dbReference type="InterPro" id="IPR023115">
    <property type="entry name" value="TIF_IF2_dom3"/>
</dbReference>
<dbReference type="Gene3D" id="3.40.50.300">
    <property type="entry name" value="P-loop containing nucleotide triphosphate hydrolases"/>
    <property type="match status" value="1"/>
</dbReference>
<dbReference type="InterPro" id="IPR015760">
    <property type="entry name" value="TIF_IF2"/>
</dbReference>
<evidence type="ECO:0000256" key="10">
    <source>
        <dbReference type="RuleBase" id="RU000644"/>
    </source>
</evidence>
<dbReference type="NCBIfam" id="TIGR00487">
    <property type="entry name" value="IF-2"/>
    <property type="match status" value="1"/>
</dbReference>
<dbReference type="PANTHER" id="PTHR43381">
    <property type="entry name" value="TRANSLATION INITIATION FACTOR IF-2-RELATED"/>
    <property type="match status" value="1"/>
</dbReference>
<dbReference type="Proteomes" id="UP000245790">
    <property type="component" value="Unassembled WGS sequence"/>
</dbReference>
<feature type="region of interest" description="Disordered" evidence="12">
    <location>
        <begin position="53"/>
        <end position="311"/>
    </location>
</feature>
<evidence type="ECO:0000256" key="11">
    <source>
        <dbReference type="RuleBase" id="RU000645"/>
    </source>
</evidence>
<dbReference type="EMBL" id="QGGU01000009">
    <property type="protein sequence ID" value="PWK48482.1"/>
    <property type="molecule type" value="Genomic_DNA"/>
</dbReference>
<reference evidence="14 15" key="1">
    <citation type="submission" date="2018-05" db="EMBL/GenBank/DDBJ databases">
        <title>Genomic Encyclopedia of Type Strains, Phase IV (KMG-IV): sequencing the most valuable type-strain genomes for metagenomic binning, comparative biology and taxonomic classification.</title>
        <authorList>
            <person name="Goeker M."/>
        </authorList>
    </citation>
    <scope>NUCLEOTIDE SEQUENCE [LARGE SCALE GENOMIC DNA]</scope>
    <source>
        <strain evidence="14 15">DSM 25350</strain>
    </source>
</reference>
<dbReference type="InterPro" id="IPR009061">
    <property type="entry name" value="DNA-bd_dom_put_sf"/>
</dbReference>
<proteinExistence type="inferred from homology"/>
<dbReference type="InterPro" id="IPR009000">
    <property type="entry name" value="Transl_B-barrel_sf"/>
</dbReference>
<comment type="subcellular location">
    <subcellularLocation>
        <location evidence="1 9 11">Cytoplasm</location>
    </subcellularLocation>
</comment>
<dbReference type="Pfam" id="PF22042">
    <property type="entry name" value="EF-G_D2"/>
    <property type="match status" value="1"/>
</dbReference>
<dbReference type="InterPro" id="IPR000178">
    <property type="entry name" value="TF_IF2_bacterial-like"/>
</dbReference>
<dbReference type="FunFam" id="2.40.30.10:FF:000008">
    <property type="entry name" value="Translation initiation factor IF-2"/>
    <property type="match status" value="1"/>
</dbReference>
<sequence>MSEVTVAKLAETVGTPVEKLLEQMKSAGLSMTGADDVVSDEQKQTLLAYLKQSHGEKEGGEPRRITLKRSKRSSLKVTGSTGKAKTVTVEVRKKRTYVKKGGAETAEPEVLETKPEEQVTEAPVDTKAEAVSSGESESAKTESTKDTAPAKAEDAATEQQETAKAEPSAADIKAQQEAEKAAAERAVMADKMKAEAEAMTQAEVEARITEQVKRQAEEAAKAKLEAENAAKEDKSSGPKRLRPAAPPADARADATPSKKKRKKKKRGGSESDNDDIISRYSSSRRKSEKVDLAPRSAKPMKAPKALQHGFSKPQDKKVINVEVPEEITIGDLAQLMSIKAAELIKNLMKMGTMATINQMIDQDTAMLLVEEMGHTAVAKQDVSAEAELMSQADESQDSGELSPRAPVVTIMGHVDHGKTSLLDYIRTAKVADGEAGGITQHIGAYHVETARGGITFLDTPGHAAFTSMRARGANATDIVILVVAADDGVMPQTIEAIQHSKAAGVPMIVAVNKMDKPEADPDRVKNELSQQDVLPEDWGGDTQFIHLSAKSGEGVDELLDAISLQAELLEFKAPREGHAKGLVIEARLDKGRGAVASVLVQSGTLRKGDIMLAGHHYGRIRALIDDQGQQVQEAGPSTPVEVLGLSGVPSAGDEMLAVENERKARDVASSRESKQRDDKLAKQQKAKLENMFANMTESEKKVLSVIVKADVQGSAEAIVKSLTDLSTDEVSVNVIATGVGGIAETDVSLAAASDAFIVGFNVRADAAARKVAENEAVDLRYYSVIYDVIDEIKAAMSGMLSPERRQEIIGLAEVRDVFRSPKFGAIAGCMVTEGSVKRNNPIRVLRDNVVIYEGELESLRRFKDDVQEVRNGMECGIGVKNYNDVKSGDQIECFEVIEVARTI</sequence>
<dbReference type="InterPro" id="IPR053905">
    <property type="entry name" value="EF-G-like_DII"/>
</dbReference>
<comment type="function">
    <text evidence="9 10">One of the essential components for the initiation of protein synthesis. Protects formylmethionyl-tRNA from spontaneous hydrolysis and promotes its binding to the 30S ribosomal subunits. Also involved in the hydrolysis of GTP during the formation of the 70S ribosomal complex.</text>
</comment>
<evidence type="ECO:0000313" key="14">
    <source>
        <dbReference type="EMBL" id="PWK48482.1"/>
    </source>
</evidence>
<dbReference type="Gene3D" id="2.40.30.10">
    <property type="entry name" value="Translation factors"/>
    <property type="match status" value="2"/>
</dbReference>
<keyword evidence="5 9" id="KW-0396">Initiation factor</keyword>
<dbReference type="NCBIfam" id="TIGR00231">
    <property type="entry name" value="small_GTP"/>
    <property type="match status" value="1"/>
</dbReference>
<evidence type="ECO:0000256" key="2">
    <source>
        <dbReference type="ARBA" id="ARBA00007733"/>
    </source>
</evidence>
<dbReference type="InterPro" id="IPR000795">
    <property type="entry name" value="T_Tr_GTP-bd_dom"/>
</dbReference>
<feature type="binding site" evidence="9">
    <location>
        <begin position="412"/>
        <end position="419"/>
    </location>
    <ligand>
        <name>GTP</name>
        <dbReference type="ChEBI" id="CHEBI:37565"/>
    </ligand>
</feature>
<dbReference type="PROSITE" id="PS51722">
    <property type="entry name" value="G_TR_2"/>
    <property type="match status" value="1"/>
</dbReference>
<comment type="caution">
    <text evidence="14">The sequence shown here is derived from an EMBL/GenBank/DDBJ whole genome shotgun (WGS) entry which is preliminary data.</text>
</comment>
<gene>
    <name evidence="9" type="primary">infB</name>
    <name evidence="14" type="ORF">C8D97_10931</name>
</gene>
<feature type="region of interest" description="Disordered" evidence="12">
    <location>
        <begin position="662"/>
        <end position="681"/>
    </location>
</feature>
<organism evidence="14 15">
    <name type="scientific">Pleionea mediterranea</name>
    <dbReference type="NCBI Taxonomy" id="523701"/>
    <lineage>
        <taxon>Bacteria</taxon>
        <taxon>Pseudomonadati</taxon>
        <taxon>Pseudomonadota</taxon>
        <taxon>Gammaproteobacteria</taxon>
        <taxon>Oceanospirillales</taxon>
        <taxon>Pleioneaceae</taxon>
        <taxon>Pleionea</taxon>
    </lineage>
</organism>
<feature type="compositionally biased region" description="Basic and acidic residues" evidence="12">
    <location>
        <begin position="53"/>
        <end position="64"/>
    </location>
</feature>
<dbReference type="GO" id="GO:0003924">
    <property type="term" value="F:GTPase activity"/>
    <property type="evidence" value="ECO:0007669"/>
    <property type="project" value="UniProtKB-UniRule"/>
</dbReference>
<dbReference type="Pfam" id="PF04760">
    <property type="entry name" value="IF2_N"/>
    <property type="match status" value="2"/>
</dbReference>
<dbReference type="FunFam" id="3.40.50.300:FF:000019">
    <property type="entry name" value="Translation initiation factor IF-2"/>
    <property type="match status" value="1"/>
</dbReference>
<dbReference type="HAMAP" id="MF_00100_B">
    <property type="entry name" value="IF_2_B"/>
    <property type="match status" value="1"/>
</dbReference>
<dbReference type="AlphaFoldDB" id="A0A316FK38"/>
<dbReference type="Gene3D" id="3.30.56.50">
    <property type="entry name" value="Putative DNA-binding domain, N-terminal subdomain of bacterial translation initiation factor IF2"/>
    <property type="match status" value="1"/>
</dbReference>
<dbReference type="GO" id="GO:0005829">
    <property type="term" value="C:cytosol"/>
    <property type="evidence" value="ECO:0007669"/>
    <property type="project" value="TreeGrafter"/>
</dbReference>
<dbReference type="GO" id="GO:0005525">
    <property type="term" value="F:GTP binding"/>
    <property type="evidence" value="ECO:0007669"/>
    <property type="project" value="UniProtKB-KW"/>
</dbReference>
<evidence type="ECO:0000256" key="3">
    <source>
        <dbReference type="ARBA" id="ARBA00020675"/>
    </source>
</evidence>
<dbReference type="SUPFAM" id="SSF46955">
    <property type="entry name" value="Putative DNA-binding domain"/>
    <property type="match status" value="1"/>
</dbReference>
<dbReference type="InterPro" id="IPR044145">
    <property type="entry name" value="IF2_II"/>
</dbReference>
<comment type="similarity">
    <text evidence="2 9 10">Belongs to the TRAFAC class translation factor GTPase superfamily. Classic translation factor GTPase family. IF-2 subfamily.</text>
</comment>
<keyword evidence="6 9" id="KW-0547">Nucleotide-binding</keyword>
<feature type="compositionally biased region" description="Basic and acidic residues" evidence="12">
    <location>
        <begin position="174"/>
        <end position="196"/>
    </location>
</feature>
<dbReference type="Gene3D" id="3.40.50.10050">
    <property type="entry name" value="Translation initiation factor IF- 2, domain 3"/>
    <property type="match status" value="1"/>
</dbReference>
<feature type="compositionally biased region" description="Basic residues" evidence="12">
    <location>
        <begin position="257"/>
        <end position="266"/>
    </location>
</feature>
<evidence type="ECO:0000256" key="6">
    <source>
        <dbReference type="ARBA" id="ARBA00022741"/>
    </source>
</evidence>
<keyword evidence="8 9" id="KW-0342">GTP-binding</keyword>
<feature type="compositionally biased region" description="Basic and acidic residues" evidence="12">
    <location>
        <begin position="204"/>
        <end position="236"/>
    </location>
</feature>
<dbReference type="GO" id="GO:0003743">
    <property type="term" value="F:translation initiation factor activity"/>
    <property type="evidence" value="ECO:0007669"/>
    <property type="project" value="UniProtKB-UniRule"/>
</dbReference>
<keyword evidence="4 9" id="KW-0963">Cytoplasm</keyword>
<evidence type="ECO:0000313" key="15">
    <source>
        <dbReference type="Proteomes" id="UP000245790"/>
    </source>
</evidence>
<evidence type="ECO:0000256" key="12">
    <source>
        <dbReference type="SAM" id="MobiDB-lite"/>
    </source>
</evidence>
<dbReference type="RefSeq" id="WP_109764158.1">
    <property type="nucleotide sequence ID" value="NZ_QGGU01000009.1"/>
</dbReference>
<dbReference type="SUPFAM" id="SSF50447">
    <property type="entry name" value="Translation proteins"/>
    <property type="match status" value="2"/>
</dbReference>
<accession>A0A316FK38</accession>
<dbReference type="InterPro" id="IPR013575">
    <property type="entry name" value="IF2_assoc_dom_bac"/>
</dbReference>
<dbReference type="InterPro" id="IPR005225">
    <property type="entry name" value="Small_GTP-bd"/>
</dbReference>
<dbReference type="SUPFAM" id="SSF52156">
    <property type="entry name" value="Initiation factor IF2/eIF5b, domain 3"/>
    <property type="match status" value="1"/>
</dbReference>
<evidence type="ECO:0000256" key="4">
    <source>
        <dbReference type="ARBA" id="ARBA00022490"/>
    </source>
</evidence>
<evidence type="ECO:0000256" key="5">
    <source>
        <dbReference type="ARBA" id="ARBA00022540"/>
    </source>
</evidence>
<keyword evidence="15" id="KW-1185">Reference proteome</keyword>
<dbReference type="Pfam" id="PF08364">
    <property type="entry name" value="IF2_assoc"/>
    <property type="match status" value="1"/>
</dbReference>
<evidence type="ECO:0000256" key="7">
    <source>
        <dbReference type="ARBA" id="ARBA00022917"/>
    </source>
</evidence>
<dbReference type="InterPro" id="IPR004161">
    <property type="entry name" value="EFTu-like_2"/>
</dbReference>
<evidence type="ECO:0000256" key="1">
    <source>
        <dbReference type="ARBA" id="ARBA00004496"/>
    </source>
</evidence>
<keyword evidence="7 9" id="KW-0648">Protein biosynthesis</keyword>
<dbReference type="CDD" id="cd01887">
    <property type="entry name" value="IF2_eIF5B"/>
    <property type="match status" value="1"/>
</dbReference>
<dbReference type="Pfam" id="PF03144">
    <property type="entry name" value="GTP_EFTU_D2"/>
    <property type="match status" value="1"/>
</dbReference>
<dbReference type="PANTHER" id="PTHR43381:SF5">
    <property type="entry name" value="TR-TYPE G DOMAIN-CONTAINING PROTEIN"/>
    <property type="match status" value="1"/>
</dbReference>
<dbReference type="FunFam" id="3.40.50.10050:FF:000001">
    <property type="entry name" value="Translation initiation factor IF-2"/>
    <property type="match status" value="1"/>
</dbReference>
<dbReference type="InterPro" id="IPR036925">
    <property type="entry name" value="TIF_IF2_dom3_sf"/>
</dbReference>
<protein>
    <recommendedName>
        <fullName evidence="3 9">Translation initiation factor IF-2</fullName>
    </recommendedName>
</protein>